<proteinExistence type="predicted"/>
<sequence>MCPQWKFQQNGLRDFLCWLSVHGPDIFDIHQPNHRCPVLPQILDIWIVLVQGIQLHSPIGIIFATPVLVFQKLLPFIPQQPVINNSLTANFTTISGQTYPSSLETTTTLNPMTTRYHSDSSEAFCRENFPTPASRMGYQVFVLLTTYVLPFVGILLMNSLIVYRLQRE</sequence>
<organism evidence="2 3">
    <name type="scientific">Calicophoron daubneyi</name>
    <name type="common">Rumen fluke</name>
    <name type="synonym">Paramphistomum daubneyi</name>
    <dbReference type="NCBI Taxonomy" id="300641"/>
    <lineage>
        <taxon>Eukaryota</taxon>
        <taxon>Metazoa</taxon>
        <taxon>Spiralia</taxon>
        <taxon>Lophotrochozoa</taxon>
        <taxon>Platyhelminthes</taxon>
        <taxon>Trematoda</taxon>
        <taxon>Digenea</taxon>
        <taxon>Plagiorchiida</taxon>
        <taxon>Pronocephalata</taxon>
        <taxon>Paramphistomoidea</taxon>
        <taxon>Paramphistomidae</taxon>
        <taxon>Calicophoron</taxon>
    </lineage>
</organism>
<keyword evidence="1" id="KW-1133">Transmembrane helix</keyword>
<dbReference type="EMBL" id="CAXLJL010000489">
    <property type="protein sequence ID" value="CAL5138192.1"/>
    <property type="molecule type" value="Genomic_DNA"/>
</dbReference>
<evidence type="ECO:0000313" key="2">
    <source>
        <dbReference type="EMBL" id="CAL5138192.1"/>
    </source>
</evidence>
<protein>
    <recommendedName>
        <fullName evidence="4">G-protein coupled receptors family 1 profile domain-containing protein</fullName>
    </recommendedName>
</protein>
<dbReference type="AlphaFoldDB" id="A0AAV2TL84"/>
<name>A0AAV2TL84_CALDB</name>
<dbReference type="Proteomes" id="UP001497525">
    <property type="component" value="Unassembled WGS sequence"/>
</dbReference>
<comment type="caution">
    <text evidence="2">The sequence shown here is derived from an EMBL/GenBank/DDBJ whole genome shotgun (WGS) entry which is preliminary data.</text>
</comment>
<evidence type="ECO:0008006" key="4">
    <source>
        <dbReference type="Google" id="ProtNLM"/>
    </source>
</evidence>
<keyword evidence="1" id="KW-0812">Transmembrane</keyword>
<accession>A0AAV2TL84</accession>
<evidence type="ECO:0000313" key="3">
    <source>
        <dbReference type="Proteomes" id="UP001497525"/>
    </source>
</evidence>
<reference evidence="2" key="1">
    <citation type="submission" date="2024-06" db="EMBL/GenBank/DDBJ databases">
        <authorList>
            <person name="Liu X."/>
            <person name="Lenzi L."/>
            <person name="Haldenby T S."/>
            <person name="Uol C."/>
        </authorList>
    </citation>
    <scope>NUCLEOTIDE SEQUENCE</scope>
</reference>
<gene>
    <name evidence="2" type="ORF">CDAUBV1_LOCUS12802</name>
</gene>
<feature type="transmembrane region" description="Helical" evidence="1">
    <location>
        <begin position="136"/>
        <end position="163"/>
    </location>
</feature>
<dbReference type="Gene3D" id="1.20.1070.10">
    <property type="entry name" value="Rhodopsin 7-helix transmembrane proteins"/>
    <property type="match status" value="1"/>
</dbReference>
<keyword evidence="1" id="KW-0472">Membrane</keyword>
<evidence type="ECO:0000256" key="1">
    <source>
        <dbReference type="SAM" id="Phobius"/>
    </source>
</evidence>
<feature type="non-terminal residue" evidence="2">
    <location>
        <position position="168"/>
    </location>
</feature>